<dbReference type="Proteomes" id="UP000239874">
    <property type="component" value="Unassembled WGS sequence"/>
</dbReference>
<comment type="caution">
    <text evidence="3">The sequence shown here is derived from an EMBL/GenBank/DDBJ whole genome shotgun (WGS) entry which is preliminary data.</text>
</comment>
<feature type="transmembrane region" description="Helical" evidence="2">
    <location>
        <begin position="106"/>
        <end position="128"/>
    </location>
</feature>
<evidence type="ECO:0000256" key="1">
    <source>
        <dbReference type="SAM" id="MobiDB-lite"/>
    </source>
</evidence>
<feature type="region of interest" description="Disordered" evidence="1">
    <location>
        <begin position="1"/>
        <end position="74"/>
    </location>
</feature>
<keyword evidence="2" id="KW-0472">Membrane</keyword>
<dbReference type="RefSeq" id="WP_104380750.1">
    <property type="nucleotide sequence ID" value="NZ_PSZC01000048.1"/>
</dbReference>
<organism evidence="3 4">
    <name type="scientific">Nocardia nova</name>
    <dbReference type="NCBI Taxonomy" id="37330"/>
    <lineage>
        <taxon>Bacteria</taxon>
        <taxon>Bacillati</taxon>
        <taxon>Actinomycetota</taxon>
        <taxon>Actinomycetes</taxon>
        <taxon>Mycobacteriales</taxon>
        <taxon>Nocardiaceae</taxon>
        <taxon>Nocardia</taxon>
    </lineage>
</organism>
<accession>A0A2S6A8U5</accession>
<keyword evidence="2" id="KW-0812">Transmembrane</keyword>
<proteinExistence type="predicted"/>
<keyword evidence="2" id="KW-1133">Transmembrane helix</keyword>
<reference evidence="3 4" key="1">
    <citation type="submission" date="2018-02" db="EMBL/GenBank/DDBJ databases">
        <title>8 Nocardia nova and 1 Nocardia cyriacigeorgica strain used for evolution to TMP-SMX.</title>
        <authorList>
            <person name="Mehta H."/>
            <person name="Weng J."/>
            <person name="Shamoo Y."/>
        </authorList>
    </citation>
    <scope>NUCLEOTIDE SEQUENCE [LARGE SCALE GENOMIC DNA]</scope>
    <source>
        <strain evidence="3 4">MDA3139</strain>
    </source>
</reference>
<sequence>MTEPYESEKLPANREPLLHPEPMPQAPPPSATGFAPRDATQRPTQPYGEPHHVQPHPPAVPGYTRPGFAPQPMYPPAPQAVPIVNVTQNNMGGGYVAVRRGPNHGLHLVLTLITCGLWAAVWILVVVLDAMNRK</sequence>
<feature type="compositionally biased region" description="Basic and acidic residues" evidence="1">
    <location>
        <begin position="1"/>
        <end position="18"/>
    </location>
</feature>
<name>A0A2S6A8U5_9NOCA</name>
<evidence type="ECO:0000313" key="4">
    <source>
        <dbReference type="Proteomes" id="UP000239874"/>
    </source>
</evidence>
<gene>
    <name evidence="3" type="ORF">C5E45_34105</name>
</gene>
<evidence type="ECO:0000256" key="2">
    <source>
        <dbReference type="SAM" id="Phobius"/>
    </source>
</evidence>
<dbReference type="EMBL" id="PSZC01000048">
    <property type="protein sequence ID" value="PPJ29402.1"/>
    <property type="molecule type" value="Genomic_DNA"/>
</dbReference>
<evidence type="ECO:0000313" key="3">
    <source>
        <dbReference type="EMBL" id="PPJ29402.1"/>
    </source>
</evidence>
<feature type="compositionally biased region" description="Pro residues" evidence="1">
    <location>
        <begin position="19"/>
        <end position="30"/>
    </location>
</feature>
<protein>
    <submittedName>
        <fullName evidence="3">Uncharacterized protein</fullName>
    </submittedName>
</protein>
<dbReference type="AlphaFoldDB" id="A0A2S6A8U5"/>